<accession>D3FDT7</accession>
<dbReference type="SMART" id="SM00283">
    <property type="entry name" value="MA"/>
    <property type="match status" value="1"/>
</dbReference>
<dbReference type="Proteomes" id="UP000008229">
    <property type="component" value="Chromosome"/>
</dbReference>
<dbReference type="PANTHER" id="PTHR32089">
    <property type="entry name" value="METHYL-ACCEPTING CHEMOTAXIS PROTEIN MCPB"/>
    <property type="match status" value="1"/>
</dbReference>
<dbReference type="Pfam" id="PF00015">
    <property type="entry name" value="MCPsignal"/>
    <property type="match status" value="1"/>
</dbReference>
<gene>
    <name evidence="5" type="ordered locus">Cwoe_3134</name>
</gene>
<feature type="transmembrane region" description="Helical" evidence="3">
    <location>
        <begin position="182"/>
        <end position="206"/>
    </location>
</feature>
<keyword evidence="1 2" id="KW-0807">Transducer</keyword>
<evidence type="ECO:0000256" key="1">
    <source>
        <dbReference type="ARBA" id="ARBA00023224"/>
    </source>
</evidence>
<dbReference type="SUPFAM" id="SSF58104">
    <property type="entry name" value="Methyl-accepting chemotaxis protein (MCP) signaling domain"/>
    <property type="match status" value="1"/>
</dbReference>
<proteinExistence type="predicted"/>
<dbReference type="AlphaFoldDB" id="D3FDT7"/>
<dbReference type="Gene3D" id="1.10.287.950">
    <property type="entry name" value="Methyl-accepting chemotaxis protein"/>
    <property type="match status" value="1"/>
</dbReference>
<evidence type="ECO:0000256" key="2">
    <source>
        <dbReference type="PROSITE-ProRule" id="PRU00284"/>
    </source>
</evidence>
<dbReference type="GO" id="GO:0016020">
    <property type="term" value="C:membrane"/>
    <property type="evidence" value="ECO:0007669"/>
    <property type="project" value="InterPro"/>
</dbReference>
<name>D3FDT7_CONWI</name>
<dbReference type="PANTHER" id="PTHR32089:SF112">
    <property type="entry name" value="LYSOZYME-LIKE PROTEIN-RELATED"/>
    <property type="match status" value="1"/>
</dbReference>
<evidence type="ECO:0000256" key="3">
    <source>
        <dbReference type="SAM" id="Phobius"/>
    </source>
</evidence>
<keyword evidence="3" id="KW-0472">Membrane</keyword>
<dbReference type="InterPro" id="IPR004089">
    <property type="entry name" value="MCPsignal_dom"/>
</dbReference>
<dbReference type="RefSeq" id="WP_012934604.1">
    <property type="nucleotide sequence ID" value="NC_013739.1"/>
</dbReference>
<dbReference type="STRING" id="469383.Cwoe_3134"/>
<organism evidence="5 6">
    <name type="scientific">Conexibacter woesei (strain DSM 14684 / CCUG 47730 / CIP 108061 / JCM 11494 / NBRC 100937 / ID131577)</name>
    <dbReference type="NCBI Taxonomy" id="469383"/>
    <lineage>
        <taxon>Bacteria</taxon>
        <taxon>Bacillati</taxon>
        <taxon>Actinomycetota</taxon>
        <taxon>Thermoleophilia</taxon>
        <taxon>Solirubrobacterales</taxon>
        <taxon>Conexibacteraceae</taxon>
        <taxon>Conexibacter</taxon>
    </lineage>
</organism>
<evidence type="ECO:0000259" key="4">
    <source>
        <dbReference type="PROSITE" id="PS50111"/>
    </source>
</evidence>
<dbReference type="eggNOG" id="COG0840">
    <property type="taxonomic scope" value="Bacteria"/>
</dbReference>
<sequence precursor="true">MRRPARLITLSGLVIVVLLAVSVGVTVQRFDAAADSYHRVVDHARELVVLGNMRQNLLDRTESTLQAVASSRPADRADVAQLVQAFDADVARMRALERLVADDAAAAATNAATLTQLGELNRRAEAFQSQARGDVAAPIDTQQFLAATTAIKTSLEGLAARVAAELPELDDSAHSDAREARAVAIGGAIAVALVTALLLAFVVRLIRRLLDGMRSSADTLTQATLDMRGAAQESAAALAEQSAAVAEVAVTADELSTTAGSMASGSQAMASATQQTTATMDDLRGQVGTIADRSLELGRSSQEIGEILTLLNEIAERTDLLALNAAIEAARAGEAGRGFAVVAGEIRKLAERSGRSTESIREIIARVQDGTNATILATERGTHQAEEITELMHSSSVDVDESLRASEQQRAATEQLAMALGGIRGAVEQLAAEQDARLETTERVERLVGTLGTLLERNGVAPRAAPRVVPVAPVVPS</sequence>
<keyword evidence="3" id="KW-1133">Transmembrane helix</keyword>
<dbReference type="PROSITE" id="PS50111">
    <property type="entry name" value="CHEMOTAXIS_TRANSDUC_2"/>
    <property type="match status" value="1"/>
</dbReference>
<reference evidence="6" key="2">
    <citation type="submission" date="2010-01" db="EMBL/GenBank/DDBJ databases">
        <title>The complete genome of Conexibacter woesei DSM 14684.</title>
        <authorList>
            <consortium name="US DOE Joint Genome Institute (JGI-PGF)"/>
            <person name="Lucas S."/>
            <person name="Copeland A."/>
            <person name="Lapidus A."/>
            <person name="Glavina del Rio T."/>
            <person name="Dalin E."/>
            <person name="Tice H."/>
            <person name="Bruce D."/>
            <person name="Goodwin L."/>
            <person name="Pitluck S."/>
            <person name="Kyrpides N."/>
            <person name="Mavromatis K."/>
            <person name="Ivanova N."/>
            <person name="Mikhailova N."/>
            <person name="Chertkov O."/>
            <person name="Brettin T."/>
            <person name="Detter J.C."/>
            <person name="Han C."/>
            <person name="Larimer F."/>
            <person name="Land M."/>
            <person name="Hauser L."/>
            <person name="Markowitz V."/>
            <person name="Cheng J.-F."/>
            <person name="Hugenholtz P."/>
            <person name="Woyke T."/>
            <person name="Wu D."/>
            <person name="Pukall R."/>
            <person name="Steenblock K."/>
            <person name="Schneider S."/>
            <person name="Klenk H.-P."/>
            <person name="Eisen J.A."/>
        </authorList>
    </citation>
    <scope>NUCLEOTIDE SEQUENCE [LARGE SCALE GENOMIC DNA]</scope>
    <source>
        <strain evidence="6">DSM 14684 / CIP 108061 / JCM 11494 / NBRC 100937 / ID131577</strain>
    </source>
</reference>
<dbReference type="EMBL" id="CP001854">
    <property type="protein sequence ID" value="ADB51553.1"/>
    <property type="molecule type" value="Genomic_DNA"/>
</dbReference>
<evidence type="ECO:0000313" key="5">
    <source>
        <dbReference type="EMBL" id="ADB51553.1"/>
    </source>
</evidence>
<dbReference type="GO" id="GO:0007165">
    <property type="term" value="P:signal transduction"/>
    <property type="evidence" value="ECO:0007669"/>
    <property type="project" value="UniProtKB-KW"/>
</dbReference>
<dbReference type="HOGENOM" id="CLU_572005_0_0_11"/>
<keyword evidence="3" id="KW-0812">Transmembrane</keyword>
<evidence type="ECO:0000313" key="6">
    <source>
        <dbReference type="Proteomes" id="UP000008229"/>
    </source>
</evidence>
<feature type="domain" description="Methyl-accepting transducer" evidence="4">
    <location>
        <begin position="216"/>
        <end position="445"/>
    </location>
</feature>
<protein>
    <submittedName>
        <fullName evidence="5">Methyl-accepting chemotaxis sensory transducer</fullName>
    </submittedName>
</protein>
<keyword evidence="6" id="KW-1185">Reference proteome</keyword>
<dbReference type="OrthoDB" id="5171849at2"/>
<dbReference type="KEGG" id="cwo:Cwoe_3134"/>
<reference evidence="5 6" key="1">
    <citation type="journal article" date="2010" name="Stand. Genomic Sci.">
        <title>Complete genome sequence of Conexibacter woesei type strain (ID131577).</title>
        <authorList>
            <person name="Pukall R."/>
            <person name="Lapidus A."/>
            <person name="Glavina Del Rio T."/>
            <person name="Copeland A."/>
            <person name="Tice H."/>
            <person name="Cheng J.-F."/>
            <person name="Lucas S."/>
            <person name="Chen F."/>
            <person name="Nolan M."/>
            <person name="Bruce D."/>
            <person name="Goodwin L."/>
            <person name="Pitluck S."/>
            <person name="Mavromatis K."/>
            <person name="Ivanova N."/>
            <person name="Ovchinnikova G."/>
            <person name="Pati A."/>
            <person name="Chen A."/>
            <person name="Palaniappan K."/>
            <person name="Land M."/>
            <person name="Hauser L."/>
            <person name="Chang Y.-J."/>
            <person name="Jeffries C.D."/>
            <person name="Chain P."/>
            <person name="Meincke L."/>
            <person name="Sims D."/>
            <person name="Brettin T."/>
            <person name="Detter J.C."/>
            <person name="Rohde M."/>
            <person name="Goeker M."/>
            <person name="Bristow J."/>
            <person name="Eisen J.A."/>
            <person name="Markowitz V."/>
            <person name="Kyrpides N.C."/>
            <person name="Klenk H.-P."/>
            <person name="Hugenholtz P."/>
        </authorList>
    </citation>
    <scope>NUCLEOTIDE SEQUENCE [LARGE SCALE GENOMIC DNA]</scope>
    <source>
        <strain evidence="6">DSM 14684 / CIP 108061 / JCM 11494 / NBRC 100937 / ID131577</strain>
    </source>
</reference>